<dbReference type="AlphaFoldDB" id="A0A4R2NXA2"/>
<evidence type="ECO:0000259" key="1">
    <source>
        <dbReference type="Pfam" id="PF03413"/>
    </source>
</evidence>
<name>A0A4R2NXA2_9BACL</name>
<dbReference type="Proteomes" id="UP000295416">
    <property type="component" value="Unassembled WGS sequence"/>
</dbReference>
<gene>
    <name evidence="2" type="ORF">EV207_11995</name>
</gene>
<reference evidence="2 3" key="1">
    <citation type="submission" date="2019-03" db="EMBL/GenBank/DDBJ databases">
        <title>Genomic Encyclopedia of Type Strains, Phase IV (KMG-IV): sequencing the most valuable type-strain genomes for metagenomic binning, comparative biology and taxonomic classification.</title>
        <authorList>
            <person name="Goeker M."/>
        </authorList>
    </citation>
    <scope>NUCLEOTIDE SEQUENCE [LARGE SCALE GENOMIC DNA]</scope>
    <source>
        <strain evidence="2 3">DSM 19377</strain>
    </source>
</reference>
<evidence type="ECO:0000313" key="3">
    <source>
        <dbReference type="Proteomes" id="UP000295416"/>
    </source>
</evidence>
<sequence length="103" mass="11294">MKLREIACGFAAGLAGGYLLQKAFNNKRLSSEQALQHVKKAAKGILDIDGAWIYLSSQDMNKNGLSYKVYKGGLTAKDEQNIHHYDFIVDASTGTVLELSEQS</sequence>
<feature type="domain" description="PepSY" evidence="1">
    <location>
        <begin position="28"/>
        <end position="98"/>
    </location>
</feature>
<keyword evidence="3" id="KW-1185">Reference proteome</keyword>
<dbReference type="InterPro" id="IPR025711">
    <property type="entry name" value="PepSY"/>
</dbReference>
<protein>
    <submittedName>
        <fullName evidence="2">Putative small secreted protein</fullName>
    </submittedName>
</protein>
<dbReference type="Pfam" id="PF03413">
    <property type="entry name" value="PepSY"/>
    <property type="match status" value="1"/>
</dbReference>
<evidence type="ECO:0000313" key="2">
    <source>
        <dbReference type="EMBL" id="TCP26662.1"/>
    </source>
</evidence>
<dbReference type="EMBL" id="SLXK01000019">
    <property type="protein sequence ID" value="TCP26662.1"/>
    <property type="molecule type" value="Genomic_DNA"/>
</dbReference>
<proteinExistence type="predicted"/>
<comment type="caution">
    <text evidence="2">The sequence shown here is derived from an EMBL/GenBank/DDBJ whole genome shotgun (WGS) entry which is preliminary data.</text>
</comment>
<dbReference type="OrthoDB" id="2989832at2"/>
<organism evidence="2 3">
    <name type="scientific">Scopulibacillus darangshiensis</name>
    <dbReference type="NCBI Taxonomy" id="442528"/>
    <lineage>
        <taxon>Bacteria</taxon>
        <taxon>Bacillati</taxon>
        <taxon>Bacillota</taxon>
        <taxon>Bacilli</taxon>
        <taxon>Bacillales</taxon>
        <taxon>Sporolactobacillaceae</taxon>
        <taxon>Scopulibacillus</taxon>
    </lineage>
</organism>
<accession>A0A4R2NXA2</accession>
<dbReference type="RefSeq" id="WP_132746657.1">
    <property type="nucleotide sequence ID" value="NZ_SLXK01000019.1"/>
</dbReference>